<reference evidence="1 2" key="1">
    <citation type="submission" date="2024-02" db="EMBL/GenBank/DDBJ databases">
        <authorList>
            <person name="Chen Y."/>
            <person name="Shah S."/>
            <person name="Dougan E. K."/>
            <person name="Thang M."/>
            <person name="Chan C."/>
        </authorList>
    </citation>
    <scope>NUCLEOTIDE SEQUENCE [LARGE SCALE GENOMIC DNA]</scope>
</reference>
<comment type="caution">
    <text evidence="1">The sequence shown here is derived from an EMBL/GenBank/DDBJ whole genome shotgun (WGS) entry which is preliminary data.</text>
</comment>
<organism evidence="1 2">
    <name type="scientific">Durusdinium trenchii</name>
    <dbReference type="NCBI Taxonomy" id="1381693"/>
    <lineage>
        <taxon>Eukaryota</taxon>
        <taxon>Sar</taxon>
        <taxon>Alveolata</taxon>
        <taxon>Dinophyceae</taxon>
        <taxon>Suessiales</taxon>
        <taxon>Symbiodiniaceae</taxon>
        <taxon>Durusdinium</taxon>
    </lineage>
</organism>
<protein>
    <submittedName>
        <fullName evidence="1">Uncharacterized protein</fullName>
    </submittedName>
</protein>
<dbReference type="EMBL" id="CAXAMN010017624">
    <property type="protein sequence ID" value="CAK9050838.1"/>
    <property type="molecule type" value="Genomic_DNA"/>
</dbReference>
<evidence type="ECO:0000313" key="1">
    <source>
        <dbReference type="EMBL" id="CAK9050838.1"/>
    </source>
</evidence>
<proteinExistence type="predicted"/>
<dbReference type="Proteomes" id="UP001642484">
    <property type="component" value="Unassembled WGS sequence"/>
</dbReference>
<name>A0ABP0MI82_9DINO</name>
<sequence length="543" mass="62100">MFRKLWSKDGEAFTSHEEAAVIRLASAHSRLVVEGGRVNTKSEAGFNSCALFLECLDATERAMHLDAAPRKYRASFTINYRALFPDEARNYRVDVLEASVEQYAVIWVNGDKFEFSAEAMRRAEALQRCWADLAVLLERWNSEARAHRPARSELRSALVALDSAWASFEHKYIMELIEIEEKARRLVVQAIERERQLHLIEARNVQPLCQQVEYKEELRSFVACIAHLNSVANVRRKGRDDLSMEVLLEAMQTLSRCDDQEKGGENSEKLAAARILAKDVLDSFTAMREYLREVGRCLERVDPHLCNNVGLVARLVDWEESWEVGTRYVQQEKMLTAEISREAPVLETLTCDLEEVCDLVAEIRAAQRIAPALAQMCEECDVEMFMVMPRLAWLRFLDRPEQLQGLFKSLLPHRFDINPETEKPVDAELEGLMCKFDEAKNLLVATMNKKQGGQLEKDLEDATWTLLVKRVVNGANGEDTYKWIAPSLREPAEKAVEDLMRDLEAWSMELARHCPEDWNQCCGILVQCLSGSEKEANKAPFRV</sequence>
<keyword evidence="2" id="KW-1185">Reference proteome</keyword>
<gene>
    <name evidence="1" type="ORF">CCMP2556_LOCUS25881</name>
</gene>
<accession>A0ABP0MI82</accession>
<evidence type="ECO:0000313" key="2">
    <source>
        <dbReference type="Proteomes" id="UP001642484"/>
    </source>
</evidence>